<feature type="region of interest" description="Required for dimer formation and molybdate binding" evidence="6">
    <location>
        <begin position="149"/>
        <end position="157"/>
    </location>
</feature>
<feature type="domain" description="Mop" evidence="8">
    <location>
        <begin position="148"/>
        <end position="214"/>
    </location>
</feature>
<proteinExistence type="inferred from homology"/>
<dbReference type="PIRSF" id="PIRSF005763">
    <property type="entry name" value="Txn_reg_ModE"/>
    <property type="match status" value="1"/>
</dbReference>
<dbReference type="SUPFAM" id="SSF50331">
    <property type="entry name" value="MOP-like"/>
    <property type="match status" value="2"/>
</dbReference>
<dbReference type="InterPro" id="IPR000847">
    <property type="entry name" value="LysR_HTH_N"/>
</dbReference>
<organism evidence="9 10">
    <name type="scientific">OM182 bacterium</name>
    <dbReference type="NCBI Taxonomy" id="2510334"/>
    <lineage>
        <taxon>Bacteria</taxon>
        <taxon>Pseudomonadati</taxon>
        <taxon>Pseudomonadota</taxon>
        <taxon>Gammaproteobacteria</taxon>
        <taxon>OMG group</taxon>
        <taxon>OM182 clade</taxon>
    </lineage>
</organism>
<keyword evidence="3 5" id="KW-0500">Molybdenum</keyword>
<comment type="caution">
    <text evidence="9">The sequence shown here is derived from an EMBL/GenBank/DDBJ whole genome shotgun (WGS) entry which is preliminary data.</text>
</comment>
<name>A0A520S3I2_9GAMM</name>
<evidence type="ECO:0000313" key="9">
    <source>
        <dbReference type="EMBL" id="RZO77014.1"/>
    </source>
</evidence>
<dbReference type="Proteomes" id="UP000320404">
    <property type="component" value="Unassembled WGS sequence"/>
</dbReference>
<evidence type="ECO:0000259" key="8">
    <source>
        <dbReference type="PROSITE" id="PS51866"/>
    </source>
</evidence>
<evidence type="ECO:0000256" key="6">
    <source>
        <dbReference type="PIRSR" id="PIRSR005763-1"/>
    </source>
</evidence>
<gene>
    <name evidence="9" type="ORF">EVA69_02320</name>
</gene>
<dbReference type="InterPro" id="IPR036388">
    <property type="entry name" value="WH-like_DNA-bd_sf"/>
</dbReference>
<accession>A0A520S3I2</accession>
<evidence type="ECO:0000256" key="5">
    <source>
        <dbReference type="PIRNR" id="PIRNR005763"/>
    </source>
</evidence>
<dbReference type="InterPro" id="IPR008995">
    <property type="entry name" value="Mo/tungstate-bd_C_term_dom"/>
</dbReference>
<dbReference type="InterPro" id="IPR004606">
    <property type="entry name" value="Mop_domain"/>
</dbReference>
<dbReference type="Pfam" id="PF00126">
    <property type="entry name" value="HTH_1"/>
    <property type="match status" value="1"/>
</dbReference>
<feature type="domain" description="Mop" evidence="8">
    <location>
        <begin position="219"/>
        <end position="285"/>
    </location>
</feature>
<dbReference type="NCBIfam" id="TIGR00638">
    <property type="entry name" value="Mop"/>
    <property type="match status" value="2"/>
</dbReference>
<evidence type="ECO:0000256" key="1">
    <source>
        <dbReference type="ARBA" id="ARBA00008110"/>
    </source>
</evidence>
<feature type="region of interest" description="Disordered" evidence="7">
    <location>
        <begin position="1"/>
        <end position="28"/>
    </location>
</feature>
<dbReference type="Gene3D" id="1.10.10.10">
    <property type="entry name" value="Winged helix-like DNA-binding domain superfamily/Winged helix DNA-binding domain"/>
    <property type="match status" value="1"/>
</dbReference>
<keyword evidence="4" id="KW-0677">Repeat</keyword>
<evidence type="ECO:0000256" key="4">
    <source>
        <dbReference type="ARBA" id="ARBA00022737"/>
    </source>
</evidence>
<evidence type="ECO:0000256" key="7">
    <source>
        <dbReference type="SAM" id="MobiDB-lite"/>
    </source>
</evidence>
<dbReference type="PANTHER" id="PTHR30432:SF1">
    <property type="entry name" value="DNA-BINDING TRANSCRIPTIONAL DUAL REGULATOR MODE"/>
    <property type="match status" value="1"/>
</dbReference>
<keyword evidence="2 5" id="KW-0813">Transport</keyword>
<dbReference type="AlphaFoldDB" id="A0A520S3I2"/>
<dbReference type="GO" id="GO:0015689">
    <property type="term" value="P:molybdate ion transport"/>
    <property type="evidence" value="ECO:0007669"/>
    <property type="project" value="UniProtKB-UniRule"/>
</dbReference>
<dbReference type="GO" id="GO:0030151">
    <property type="term" value="F:molybdenum ion binding"/>
    <property type="evidence" value="ECO:0007669"/>
    <property type="project" value="UniProtKB-UniRule"/>
</dbReference>
<dbReference type="GO" id="GO:0003700">
    <property type="term" value="F:DNA-binding transcription factor activity"/>
    <property type="evidence" value="ECO:0007669"/>
    <property type="project" value="InterPro"/>
</dbReference>
<dbReference type="InterPro" id="IPR051815">
    <property type="entry name" value="Molybdate_resp_trans_reg"/>
</dbReference>
<evidence type="ECO:0000256" key="2">
    <source>
        <dbReference type="ARBA" id="ARBA00022448"/>
    </source>
</evidence>
<dbReference type="PANTHER" id="PTHR30432">
    <property type="entry name" value="TRANSCRIPTIONAL REGULATOR MODE"/>
    <property type="match status" value="1"/>
</dbReference>
<evidence type="ECO:0000313" key="10">
    <source>
        <dbReference type="Proteomes" id="UP000320404"/>
    </source>
</evidence>
<sequence length="286" mass="30619">MSDTFKSKPKSRSESGPRPKSKPGRPALKGSLFLQQDERQSFTQAQIDLLNAIASTGSISGAARAAGVSYKTAWDRIDAMNNLSTRPLVARSAGGARGGGTQLTDFGQQVLNGFNAIQEQHAEFVDRLGEQVQELDDVADFLNLGKLKTSARNQYRGRVSKLTRGAVNAEVELALSDSIRLVAIITNDSVERMELAVGCEAIALIKSSWVLLCRDSRLRTSARNQLGGIISQVTDGEVNAEVTLDLGDGKTLTAMVTSASLEDLEMEVGDSATALFKASSVILMRA</sequence>
<dbReference type="InterPro" id="IPR016462">
    <property type="entry name" value="ModE"/>
</dbReference>
<dbReference type="SUPFAM" id="SSF46785">
    <property type="entry name" value="Winged helix' DNA-binding domain"/>
    <property type="match status" value="1"/>
</dbReference>
<protein>
    <submittedName>
        <fullName evidence="9">LysR family transcriptional regulator</fullName>
    </submittedName>
</protein>
<dbReference type="InterPro" id="IPR005116">
    <property type="entry name" value="Transp-assoc_OB_typ1"/>
</dbReference>
<dbReference type="EMBL" id="SHAH01000021">
    <property type="protein sequence ID" value="RZO77014.1"/>
    <property type="molecule type" value="Genomic_DNA"/>
</dbReference>
<dbReference type="Pfam" id="PF03459">
    <property type="entry name" value="TOBE"/>
    <property type="match status" value="2"/>
</dbReference>
<dbReference type="PROSITE" id="PS51866">
    <property type="entry name" value="MOP"/>
    <property type="match status" value="2"/>
</dbReference>
<reference evidence="9 10" key="1">
    <citation type="submission" date="2019-02" db="EMBL/GenBank/DDBJ databases">
        <title>Prokaryotic population dynamics and viral predation in marine succession experiment using metagenomics: the confinement effect.</title>
        <authorList>
            <person name="Haro-Moreno J.M."/>
            <person name="Rodriguez-Valera F."/>
            <person name="Lopez-Perez M."/>
        </authorList>
    </citation>
    <scope>NUCLEOTIDE SEQUENCE [LARGE SCALE GENOMIC DNA]</scope>
    <source>
        <strain evidence="9">MED-G158</strain>
    </source>
</reference>
<comment type="similarity">
    <text evidence="1 5">Belongs to the ModE family.</text>
</comment>
<dbReference type="Gene3D" id="2.40.50.100">
    <property type="match status" value="2"/>
</dbReference>
<evidence type="ECO:0000256" key="3">
    <source>
        <dbReference type="ARBA" id="ARBA00022505"/>
    </source>
</evidence>
<dbReference type="InterPro" id="IPR036390">
    <property type="entry name" value="WH_DNA-bd_sf"/>
</dbReference>